<dbReference type="AlphaFoldDB" id="A0A9D1PU38"/>
<evidence type="ECO:0000256" key="1">
    <source>
        <dbReference type="SAM" id="MobiDB-lite"/>
    </source>
</evidence>
<proteinExistence type="predicted"/>
<reference evidence="2" key="2">
    <citation type="submission" date="2021-04" db="EMBL/GenBank/DDBJ databases">
        <authorList>
            <person name="Gilroy R."/>
        </authorList>
    </citation>
    <scope>NUCLEOTIDE SEQUENCE</scope>
    <source>
        <strain evidence="2">Gambia11-129</strain>
    </source>
</reference>
<reference evidence="2" key="1">
    <citation type="journal article" date="2021" name="PeerJ">
        <title>Extensive microbial diversity within the chicken gut microbiome revealed by metagenomics and culture.</title>
        <authorList>
            <person name="Gilroy R."/>
            <person name="Ravi A."/>
            <person name="Getino M."/>
            <person name="Pursley I."/>
            <person name="Horton D.L."/>
            <person name="Alikhan N.F."/>
            <person name="Baker D."/>
            <person name="Gharbi K."/>
            <person name="Hall N."/>
            <person name="Watson M."/>
            <person name="Adriaenssens E.M."/>
            <person name="Foster-Nyarko E."/>
            <person name="Jarju S."/>
            <person name="Secka A."/>
            <person name="Antonio M."/>
            <person name="Oren A."/>
            <person name="Chaudhuri R.R."/>
            <person name="La Ragione R."/>
            <person name="Hildebrand F."/>
            <person name="Pallen M.J."/>
        </authorList>
    </citation>
    <scope>NUCLEOTIDE SEQUENCE</scope>
    <source>
        <strain evidence="2">Gambia11-129</strain>
    </source>
</reference>
<dbReference type="Gene3D" id="2.60.40.10">
    <property type="entry name" value="Immunoglobulins"/>
    <property type="match status" value="1"/>
</dbReference>
<evidence type="ECO:0000313" key="2">
    <source>
        <dbReference type="EMBL" id="HIV98636.1"/>
    </source>
</evidence>
<gene>
    <name evidence="2" type="ORF">IAB12_02515</name>
</gene>
<dbReference type="PROSITE" id="PS51257">
    <property type="entry name" value="PROKAR_LIPOPROTEIN"/>
    <property type="match status" value="1"/>
</dbReference>
<organism evidence="2 3">
    <name type="scientific">Candidatus Ornithospirochaeta avicola</name>
    <dbReference type="NCBI Taxonomy" id="2840896"/>
    <lineage>
        <taxon>Bacteria</taxon>
        <taxon>Pseudomonadati</taxon>
        <taxon>Spirochaetota</taxon>
        <taxon>Spirochaetia</taxon>
        <taxon>Spirochaetales</taxon>
        <taxon>Spirochaetaceae</taxon>
        <taxon>Spirochaetaceae incertae sedis</taxon>
        <taxon>Candidatus Ornithospirochaeta</taxon>
    </lineage>
</organism>
<protein>
    <submittedName>
        <fullName evidence="2">Uncharacterized protein</fullName>
    </submittedName>
</protein>
<name>A0A9D1PU38_9SPIO</name>
<feature type="region of interest" description="Disordered" evidence="1">
    <location>
        <begin position="642"/>
        <end position="663"/>
    </location>
</feature>
<dbReference type="InterPro" id="IPR013783">
    <property type="entry name" value="Ig-like_fold"/>
</dbReference>
<accession>A0A9D1PU38</accession>
<dbReference type="Proteomes" id="UP000823936">
    <property type="component" value="Unassembled WGS sequence"/>
</dbReference>
<dbReference type="EMBL" id="DXHU01000010">
    <property type="protein sequence ID" value="HIV98636.1"/>
    <property type="molecule type" value="Genomic_DNA"/>
</dbReference>
<feature type="compositionally biased region" description="Low complexity" evidence="1">
    <location>
        <begin position="654"/>
        <end position="663"/>
    </location>
</feature>
<sequence>MSKIFRSILYISLVFIITACAIDAPVLPDSTKVPNRMPSTPEEIIVINGKDELVITFDAVEGATGYKVELSSFSGYVTGPNAPVMQPDGDKVEIKIDSSEVDIDLNQVFMLRLYSFTDFESGYERLESYPTAPIYVAFKPTEDGIYFSSLFEKDSISLFFSCPTVFYEQEKLYDVTFTIDIVDSQDQSKNQKYVFSTYDKSEGVEEYVPYETFLKLPINEFVQNRSYDFTLTMAIKDGESYTKSFTQVISGEYEVDDIAEAEATQNGTDGIEISFTAPSWSGFTENPEDHTLFALERSVKGSNQWQMLADEISERKDNPAFEHTGSLAFRYFDSSVIPGLEYEYRLYNAAFIGELSDSPQIYKAPGYTSLEGSMYYPKNVDASVSASVDGLSADLEFKADLDEAKPEDLEWKIIEKIINLETGESTEESVAYSDRRTISKPSGIWQYEYTLALYKGEDLYYTVSEFKTDEDIILNSGSVTPLFSSLKASDNRIGEILVTWNEIGDGGYIYEYSVDGSSFTSVENLQNNGSFTIESNDGQEKEIRLRAKDTSDIWYEPDYSVKGRDFTLPADLDLSASDGESATAVRVEWKSSGHKTDGISYYVSDEDGNYHEIADFTLNTLTIDYSDASYEEREKERTYSIVAKNAEQNKETKSSSSDSGSVLSSVKNVSATKGSLVAQVEITWDAVPGAEKYKIYKYSADVSKAVEIGESEGTSFTDNAYDKDNNSYTVRAVKADVLSLLPESYGKVQNSLYDQEDSNKGYPFITDTVSDIKIKTLYSDGYFADYAEISFKVNYPGQSDFEITPTLKTEPVIISIKDLEPEEESNILTNEDGSVVFDKSTDTVTALVSDAGKINRDSLSITYTEIAPVLVSDSGEVESTGSKAISNTEYRRELNKYDIAYIYSTIASDVLSKANSAFGGDWTVAWSLSVVRYYTVPGTSTTVRRNLLLVEPDVSALKFNGDYSEKWNNVTIKSDGDIKLDAGDILNAVGAGDENSTTISFAPVNWDSLSIGYKTRSVKANSVSVNADGSGSLDIDGENLPMSEVAVEGRIKI</sequence>
<evidence type="ECO:0000313" key="3">
    <source>
        <dbReference type="Proteomes" id="UP000823936"/>
    </source>
</evidence>
<comment type="caution">
    <text evidence="2">The sequence shown here is derived from an EMBL/GenBank/DDBJ whole genome shotgun (WGS) entry which is preliminary data.</text>
</comment>